<sequence length="540" mass="62062">MTPKALTSLPSEIRQQIFKECLAVDGGYVYDVDADKLTNADGTAIDLSLLYTCRSIANDTRAMPLAVNTIRFSTVFRQDWRSLAGCFDLAATTYYVLETDFMFHLAHLITPGMFAQLELMCPGFQALLKIELVGHETWIYHNNNPEIIFESDKLRPSVCSMKRNLKSLLNTYTNRSPIGLESTPAQDFVKLKFNLWDIPSREQVANMLELLDIGAFVWDLAATWHYAPVSFYDHVGKGVPHDRRSPEFENPDGLLEHFTTRCREKLRFSATAAAIRFLKRLPINQRLLIRRLVLHEDLPSVHLPSRHTQGLIPLLKENPLLRVERHASVFGCVASQRRDAVRVLINIEEGEEMLPRPKVLNRDFEANIYYWLLDALAVVDSGLDTKRFTFVLEAGQYSDYCSELFQKVIQTEISKSKAWKICLETGLLAFLGPTRMDENTARYAKDPRFEKLIELLGNQTSSFRCDFNPGVPLDADTLVEDAKVRHGEDISDKWVSDWRHDFVPMPYDLYHNMMVAPNYEFQTREEYIESRGRSMKKEDS</sequence>
<gene>
    <name evidence="1" type="ORF">BFJ63_vAg7925</name>
</gene>
<reference evidence="1 2" key="1">
    <citation type="submission" date="2016-12" db="EMBL/GenBank/DDBJ databases">
        <title>Draft genome sequence of Fusarium oxysporum causing rot on Narcissus.</title>
        <authorList>
            <person name="Armitage A.D."/>
            <person name="Taylor A."/>
            <person name="Clarkson J.P."/>
            <person name="Harrison R.J."/>
            <person name="Jackson A.C."/>
        </authorList>
    </citation>
    <scope>NUCLEOTIDE SEQUENCE [LARGE SCALE GENOMIC DNA]</scope>
    <source>
        <strain evidence="1 2">N139</strain>
    </source>
</reference>
<dbReference type="Proteomes" id="UP000290540">
    <property type="component" value="Unassembled WGS sequence"/>
</dbReference>
<dbReference type="AlphaFoldDB" id="A0A4Q2VRT2"/>
<proteinExistence type="predicted"/>
<protein>
    <submittedName>
        <fullName evidence="1">Uncharacterized protein</fullName>
    </submittedName>
</protein>
<accession>A0A4Q2VRT2</accession>
<organism evidence="1 2">
    <name type="scientific">Fusarium oxysporum f. sp. narcissi</name>
    <dbReference type="NCBI Taxonomy" id="451672"/>
    <lineage>
        <taxon>Eukaryota</taxon>
        <taxon>Fungi</taxon>
        <taxon>Dikarya</taxon>
        <taxon>Ascomycota</taxon>
        <taxon>Pezizomycotina</taxon>
        <taxon>Sordariomycetes</taxon>
        <taxon>Hypocreomycetidae</taxon>
        <taxon>Hypocreales</taxon>
        <taxon>Nectriaceae</taxon>
        <taxon>Fusarium</taxon>
        <taxon>Fusarium oxysporum species complex</taxon>
    </lineage>
</organism>
<name>A0A4Q2VRT2_FUSOX</name>
<dbReference type="EMBL" id="MQTW01000052">
    <property type="protein sequence ID" value="RYC89323.1"/>
    <property type="molecule type" value="Genomic_DNA"/>
</dbReference>
<evidence type="ECO:0000313" key="1">
    <source>
        <dbReference type="EMBL" id="RYC89323.1"/>
    </source>
</evidence>
<evidence type="ECO:0000313" key="2">
    <source>
        <dbReference type="Proteomes" id="UP000290540"/>
    </source>
</evidence>
<comment type="caution">
    <text evidence="1">The sequence shown here is derived from an EMBL/GenBank/DDBJ whole genome shotgun (WGS) entry which is preliminary data.</text>
</comment>